<evidence type="ECO:0000313" key="2">
    <source>
        <dbReference type="Proteomes" id="UP001153332"/>
    </source>
</evidence>
<evidence type="ECO:0000313" key="1">
    <source>
        <dbReference type="EMBL" id="KAJ8131715.1"/>
    </source>
</evidence>
<dbReference type="Proteomes" id="UP001153332">
    <property type="component" value="Unassembled WGS sequence"/>
</dbReference>
<organism evidence="1 2">
    <name type="scientific">Lasiodiplodia mahajangana</name>
    <dbReference type="NCBI Taxonomy" id="1108764"/>
    <lineage>
        <taxon>Eukaryota</taxon>
        <taxon>Fungi</taxon>
        <taxon>Dikarya</taxon>
        <taxon>Ascomycota</taxon>
        <taxon>Pezizomycotina</taxon>
        <taxon>Dothideomycetes</taxon>
        <taxon>Dothideomycetes incertae sedis</taxon>
        <taxon>Botryosphaeriales</taxon>
        <taxon>Botryosphaeriaceae</taxon>
        <taxon>Lasiodiplodia</taxon>
    </lineage>
</organism>
<protein>
    <submittedName>
        <fullName evidence="1">Uncharacterized protein</fullName>
    </submittedName>
</protein>
<accession>A0ACC2JW71</accession>
<name>A0ACC2JW71_9PEZI</name>
<sequence length="167" mass="18347">MAKNAADINRSIFNEEAASYDDKHRKLNERLTRELQARLDFIGVDWADDDDDDSDGESGEGDSKKPRREVRLLDYACGTGMMSRALAPYTTQCVGIDLSETMVAVYNKRAENQGLSADEMHAVLGDLAAETVSDTLSSPDLFNFDIAVVGGGFHHFGDPELAASRRK</sequence>
<proteinExistence type="predicted"/>
<comment type="caution">
    <text evidence="1">The sequence shown here is derived from an EMBL/GenBank/DDBJ whole genome shotgun (WGS) entry which is preliminary data.</text>
</comment>
<reference evidence="1" key="1">
    <citation type="submission" date="2022-12" db="EMBL/GenBank/DDBJ databases">
        <title>Genome Sequence of Lasiodiplodia mahajangana.</title>
        <authorList>
            <person name="Buettner E."/>
        </authorList>
    </citation>
    <scope>NUCLEOTIDE SEQUENCE</scope>
    <source>
        <strain evidence="1">VT137</strain>
    </source>
</reference>
<gene>
    <name evidence="1" type="ORF">O1611_g1909</name>
</gene>
<dbReference type="EMBL" id="JAPUUL010000241">
    <property type="protein sequence ID" value="KAJ8131715.1"/>
    <property type="molecule type" value="Genomic_DNA"/>
</dbReference>
<keyword evidence="2" id="KW-1185">Reference proteome</keyword>